<keyword evidence="2" id="KW-0997">Cell inner membrane</keyword>
<dbReference type="STRING" id="880071.Fleli_0660"/>
<dbReference type="PATRIC" id="fig|880071.3.peg.627"/>
<dbReference type="InterPro" id="IPR004843">
    <property type="entry name" value="Calcineurin-like_PHP"/>
</dbReference>
<evidence type="ECO:0000256" key="3">
    <source>
        <dbReference type="ARBA" id="ARBA00022723"/>
    </source>
</evidence>
<dbReference type="GO" id="GO:0008758">
    <property type="term" value="F:UDP-2,3-diacylglucosamine hydrolase activity"/>
    <property type="evidence" value="ECO:0007669"/>
    <property type="project" value="TreeGrafter"/>
</dbReference>
<feature type="domain" description="Calcineurin-like phosphoesterase" evidence="7">
    <location>
        <begin position="11"/>
        <end position="226"/>
    </location>
</feature>
<proteinExistence type="predicted"/>
<dbReference type="eggNOG" id="COG2908">
    <property type="taxonomic scope" value="Bacteria"/>
</dbReference>
<dbReference type="RefSeq" id="WP_014796582.1">
    <property type="nucleotide sequence ID" value="NC_018018.1"/>
</dbReference>
<dbReference type="SUPFAM" id="SSF56300">
    <property type="entry name" value="Metallo-dependent phosphatases"/>
    <property type="match status" value="1"/>
</dbReference>
<keyword evidence="3" id="KW-0479">Metal-binding</keyword>
<gene>
    <name evidence="8" type="ordered locus">Fleli_0660</name>
</gene>
<dbReference type="HOGENOM" id="CLU_074586_1_0_10"/>
<dbReference type="CDD" id="cd07398">
    <property type="entry name" value="MPP_YbbF-LpxH"/>
    <property type="match status" value="1"/>
</dbReference>
<protein>
    <recommendedName>
        <fullName evidence="7">Calcineurin-like phosphoesterase domain-containing protein</fullName>
    </recommendedName>
</protein>
<dbReference type="Gene3D" id="3.60.21.10">
    <property type="match status" value="1"/>
</dbReference>
<keyword evidence="4" id="KW-0378">Hydrolase</keyword>
<evidence type="ECO:0000259" key="7">
    <source>
        <dbReference type="Pfam" id="PF00149"/>
    </source>
</evidence>
<evidence type="ECO:0000313" key="9">
    <source>
        <dbReference type="Proteomes" id="UP000006054"/>
    </source>
</evidence>
<dbReference type="InterPro" id="IPR043461">
    <property type="entry name" value="LpxH-like"/>
</dbReference>
<sequence length="293" mass="34790">MQNITLSPFKKIYIASDFHLGYSKDEAGLDSLEREKKILRWLEMARKDAELIILLGDIFDFWYEYKKAIPKGFVRLQGKIAEITDSGIDVVFFTGNHDLWMFGYFEKELGVKVYHEPQQVTWNNKKITLGHGDGLGNGDYSYKFMKKALFTNPVCRFFFEWLHPNVGIGLAHFWSNSRKPSKKQTNKKPKQIDKYRGKEQEWIWNYCHEIQQKTPQDYYIFGHRHLPLMIEMNKKIIAPTEDSQDEANNKSYYFNTGEWMNQFTYLVFEVENETQLATLKRHCFEADTKWIID</sequence>
<name>I4AGN8_BERLS</name>
<dbReference type="InterPro" id="IPR029052">
    <property type="entry name" value="Metallo-depent_PP-like"/>
</dbReference>
<dbReference type="GO" id="GO:0009245">
    <property type="term" value="P:lipid A biosynthetic process"/>
    <property type="evidence" value="ECO:0007669"/>
    <property type="project" value="TreeGrafter"/>
</dbReference>
<dbReference type="KEGG" id="fli:Fleli_0660"/>
<evidence type="ECO:0000313" key="8">
    <source>
        <dbReference type="EMBL" id="AFM03123.1"/>
    </source>
</evidence>
<dbReference type="Pfam" id="PF00149">
    <property type="entry name" value="Metallophos"/>
    <property type="match status" value="1"/>
</dbReference>
<evidence type="ECO:0000256" key="5">
    <source>
        <dbReference type="ARBA" id="ARBA00023136"/>
    </source>
</evidence>
<keyword evidence="9" id="KW-1185">Reference proteome</keyword>
<evidence type="ECO:0000256" key="1">
    <source>
        <dbReference type="ARBA" id="ARBA00022475"/>
    </source>
</evidence>
<dbReference type="OrthoDB" id="9802481at2"/>
<accession>I4AGN8</accession>
<evidence type="ECO:0000256" key="4">
    <source>
        <dbReference type="ARBA" id="ARBA00022801"/>
    </source>
</evidence>
<organism evidence="8 9">
    <name type="scientific">Bernardetia litoralis (strain ATCC 23117 / DSM 6794 / NBRC 15988 / NCIMB 1366 / Fx l1 / Sio-4)</name>
    <name type="common">Flexibacter litoralis</name>
    <dbReference type="NCBI Taxonomy" id="880071"/>
    <lineage>
        <taxon>Bacteria</taxon>
        <taxon>Pseudomonadati</taxon>
        <taxon>Bacteroidota</taxon>
        <taxon>Cytophagia</taxon>
        <taxon>Cytophagales</taxon>
        <taxon>Bernardetiaceae</taxon>
        <taxon>Bernardetia</taxon>
    </lineage>
</organism>
<reference evidence="9" key="1">
    <citation type="submission" date="2012-06" db="EMBL/GenBank/DDBJ databases">
        <title>The complete genome of Flexibacter litoralis DSM 6794.</title>
        <authorList>
            <person name="Lucas S."/>
            <person name="Copeland A."/>
            <person name="Lapidus A."/>
            <person name="Glavina del Rio T."/>
            <person name="Dalin E."/>
            <person name="Tice H."/>
            <person name="Bruce D."/>
            <person name="Goodwin L."/>
            <person name="Pitluck S."/>
            <person name="Peters L."/>
            <person name="Ovchinnikova G."/>
            <person name="Lu M."/>
            <person name="Kyrpides N."/>
            <person name="Mavromatis K."/>
            <person name="Ivanova N."/>
            <person name="Brettin T."/>
            <person name="Detter J.C."/>
            <person name="Han C."/>
            <person name="Larimer F."/>
            <person name="Land M."/>
            <person name="Hauser L."/>
            <person name="Markowitz V."/>
            <person name="Cheng J.-F."/>
            <person name="Hugenholtz P."/>
            <person name="Woyke T."/>
            <person name="Wu D."/>
            <person name="Spring S."/>
            <person name="Lang E."/>
            <person name="Kopitz M."/>
            <person name="Brambilla E."/>
            <person name="Klenk H.-P."/>
            <person name="Eisen J.A."/>
        </authorList>
    </citation>
    <scope>NUCLEOTIDE SEQUENCE [LARGE SCALE GENOMIC DNA]</scope>
    <source>
        <strain evidence="9">ATCC 23117 / DSM 6794 / NBRC 15988 / NCIMB 1366 / Sio-4</strain>
    </source>
</reference>
<dbReference type="GO" id="GO:0016020">
    <property type="term" value="C:membrane"/>
    <property type="evidence" value="ECO:0007669"/>
    <property type="project" value="GOC"/>
</dbReference>
<keyword evidence="6" id="KW-0464">Manganese</keyword>
<dbReference type="AlphaFoldDB" id="I4AGN8"/>
<dbReference type="PANTHER" id="PTHR34990">
    <property type="entry name" value="UDP-2,3-DIACYLGLUCOSAMINE HYDROLASE-RELATED"/>
    <property type="match status" value="1"/>
</dbReference>
<dbReference type="Proteomes" id="UP000006054">
    <property type="component" value="Chromosome"/>
</dbReference>
<keyword evidence="1" id="KW-1003">Cell membrane</keyword>
<dbReference type="EMBL" id="CP003345">
    <property type="protein sequence ID" value="AFM03123.1"/>
    <property type="molecule type" value="Genomic_DNA"/>
</dbReference>
<dbReference type="GO" id="GO:0046872">
    <property type="term" value="F:metal ion binding"/>
    <property type="evidence" value="ECO:0007669"/>
    <property type="project" value="UniProtKB-KW"/>
</dbReference>
<keyword evidence="5" id="KW-0472">Membrane</keyword>
<evidence type="ECO:0000256" key="6">
    <source>
        <dbReference type="ARBA" id="ARBA00023211"/>
    </source>
</evidence>
<evidence type="ECO:0000256" key="2">
    <source>
        <dbReference type="ARBA" id="ARBA00022519"/>
    </source>
</evidence>
<dbReference type="PANTHER" id="PTHR34990:SF1">
    <property type="entry name" value="UDP-2,3-DIACYLGLUCOSAMINE HYDROLASE"/>
    <property type="match status" value="1"/>
</dbReference>